<dbReference type="PROSITE" id="PS51059">
    <property type="entry name" value="PARP_CATALYTIC"/>
    <property type="match status" value="1"/>
</dbReference>
<reference evidence="3" key="1">
    <citation type="journal article" date="2023" name="Insect Mol. Biol.">
        <title>Genome sequencing provides insights into the evolution of gene families encoding plant cell wall-degrading enzymes in longhorned beetles.</title>
        <authorList>
            <person name="Shin N.R."/>
            <person name="Okamura Y."/>
            <person name="Kirsch R."/>
            <person name="Pauchet Y."/>
        </authorList>
    </citation>
    <scope>NUCLEOTIDE SEQUENCE</scope>
    <source>
        <strain evidence="3">RBIC_L_NR</strain>
    </source>
</reference>
<proteinExistence type="predicted"/>
<accession>A0AAV8X5S3</accession>
<evidence type="ECO:0000259" key="2">
    <source>
        <dbReference type="PROSITE" id="PS51059"/>
    </source>
</evidence>
<evidence type="ECO:0000313" key="4">
    <source>
        <dbReference type="Proteomes" id="UP001162156"/>
    </source>
</evidence>
<keyword evidence="4" id="KW-1185">Reference proteome</keyword>
<dbReference type="InterPro" id="IPR051712">
    <property type="entry name" value="ARTD-AVP"/>
</dbReference>
<evidence type="ECO:0000256" key="1">
    <source>
        <dbReference type="RuleBase" id="RU362114"/>
    </source>
</evidence>
<dbReference type="SUPFAM" id="SSF56399">
    <property type="entry name" value="ADP-ribosylation"/>
    <property type="match status" value="1"/>
</dbReference>
<dbReference type="EMBL" id="JANEYF010003767">
    <property type="protein sequence ID" value="KAJ8934116.1"/>
    <property type="molecule type" value="Genomic_DNA"/>
</dbReference>
<dbReference type="Pfam" id="PF00644">
    <property type="entry name" value="PARP"/>
    <property type="match status" value="1"/>
</dbReference>
<organism evidence="3 4">
    <name type="scientific">Rhamnusium bicolor</name>
    <dbReference type="NCBI Taxonomy" id="1586634"/>
    <lineage>
        <taxon>Eukaryota</taxon>
        <taxon>Metazoa</taxon>
        <taxon>Ecdysozoa</taxon>
        <taxon>Arthropoda</taxon>
        <taxon>Hexapoda</taxon>
        <taxon>Insecta</taxon>
        <taxon>Pterygota</taxon>
        <taxon>Neoptera</taxon>
        <taxon>Endopterygota</taxon>
        <taxon>Coleoptera</taxon>
        <taxon>Polyphaga</taxon>
        <taxon>Cucujiformia</taxon>
        <taxon>Chrysomeloidea</taxon>
        <taxon>Cerambycidae</taxon>
        <taxon>Lepturinae</taxon>
        <taxon>Rhagiini</taxon>
        <taxon>Rhamnusium</taxon>
    </lineage>
</organism>
<dbReference type="AlphaFoldDB" id="A0AAV8X5S3"/>
<gene>
    <name evidence="3" type="ORF">NQ314_013575</name>
</gene>
<dbReference type="PANTHER" id="PTHR45740:SF2">
    <property type="entry name" value="POLY [ADP-RIBOSE] POLYMERASE"/>
    <property type="match status" value="1"/>
</dbReference>
<keyword evidence="1" id="KW-0328">Glycosyltransferase</keyword>
<dbReference type="GO" id="GO:0003950">
    <property type="term" value="F:NAD+ poly-ADP-ribosyltransferase activity"/>
    <property type="evidence" value="ECO:0007669"/>
    <property type="project" value="UniProtKB-UniRule"/>
</dbReference>
<protein>
    <recommendedName>
        <fullName evidence="1">Poly [ADP-ribose] polymerase</fullName>
        <shortName evidence="1">PARP</shortName>
        <ecNumber evidence="1">2.4.2.-</ecNumber>
    </recommendedName>
</protein>
<name>A0AAV8X5S3_9CUCU</name>
<dbReference type="Gene3D" id="3.90.228.10">
    <property type="match status" value="1"/>
</dbReference>
<feature type="domain" description="PARP catalytic" evidence="2">
    <location>
        <begin position="81"/>
        <end position="276"/>
    </location>
</feature>
<dbReference type="GO" id="GO:0005634">
    <property type="term" value="C:nucleus"/>
    <property type="evidence" value="ECO:0007669"/>
    <property type="project" value="TreeGrafter"/>
</dbReference>
<comment type="caution">
    <text evidence="3">The sequence shown here is derived from an EMBL/GenBank/DDBJ whole genome shotgun (WGS) entry which is preliminary data.</text>
</comment>
<dbReference type="GO" id="GO:1990404">
    <property type="term" value="F:NAD+-protein mono-ADP-ribosyltransferase activity"/>
    <property type="evidence" value="ECO:0007669"/>
    <property type="project" value="TreeGrafter"/>
</dbReference>
<keyword evidence="1" id="KW-0520">NAD</keyword>
<dbReference type="Proteomes" id="UP001162156">
    <property type="component" value="Unassembled WGS sequence"/>
</dbReference>
<evidence type="ECO:0000313" key="3">
    <source>
        <dbReference type="EMBL" id="KAJ8934116.1"/>
    </source>
</evidence>
<dbReference type="PANTHER" id="PTHR45740">
    <property type="entry name" value="POLY [ADP-RIBOSE] POLYMERASE"/>
    <property type="match status" value="1"/>
</dbReference>
<sequence>MNQIFKKHKGSSYKNASSVNKTIYGKQESMRNKVSSLSELEYAFSNLSITKRNIQAAKPIKFNPAIIKDFLKTTGYGFWCDKFSNSSYLHSFIYPLETHTQEFCNIKSLFTKKNKSCKVKRIEKIHNPYLLMQYKLKEKQVRRRYGNTREETVFHGTKKNNAGSICNFNFDWRLKGRHKFGHGVSFASTSSYATHYGDKSRNKIMFIVNVLISNQCLGNKKTIIPPLCYDTTTNEKEQVLVKYEDNTFYPAYIIHYEDVKPKWKRNRATKKTKMVV</sequence>
<dbReference type="InterPro" id="IPR012317">
    <property type="entry name" value="Poly(ADP-ribose)pol_cat_dom"/>
</dbReference>
<dbReference type="EC" id="2.4.2.-" evidence="1"/>
<keyword evidence="1" id="KW-0808">Transferase</keyword>